<dbReference type="InterPro" id="IPR054722">
    <property type="entry name" value="PolX-like_BBD"/>
</dbReference>
<evidence type="ECO:0000313" key="4">
    <source>
        <dbReference type="Proteomes" id="UP000436088"/>
    </source>
</evidence>
<feature type="region of interest" description="Disordered" evidence="1">
    <location>
        <begin position="1"/>
        <end position="136"/>
    </location>
</feature>
<dbReference type="Gene3D" id="2.30.30.380">
    <property type="entry name" value="Zn-finger domain of Sec23/24"/>
    <property type="match status" value="1"/>
</dbReference>
<reference evidence="3" key="1">
    <citation type="submission" date="2019-09" db="EMBL/GenBank/DDBJ databases">
        <title>Draft genome information of white flower Hibiscus syriacus.</title>
        <authorList>
            <person name="Kim Y.-M."/>
        </authorList>
    </citation>
    <scope>NUCLEOTIDE SEQUENCE [LARGE SCALE GENOMIC DNA]</scope>
    <source>
        <strain evidence="3">YM2019G1</strain>
    </source>
</reference>
<dbReference type="PANTHER" id="PTHR13803">
    <property type="entry name" value="SEC24-RELATED PROTEIN"/>
    <property type="match status" value="1"/>
</dbReference>
<dbReference type="PRINTS" id="PR01217">
    <property type="entry name" value="PRICHEXTENSN"/>
</dbReference>
<dbReference type="AlphaFoldDB" id="A0A6A2ZH30"/>
<dbReference type="GO" id="GO:0030127">
    <property type="term" value="C:COPII vesicle coat"/>
    <property type="evidence" value="ECO:0007669"/>
    <property type="project" value="InterPro"/>
</dbReference>
<evidence type="ECO:0000259" key="2">
    <source>
        <dbReference type="Pfam" id="PF22936"/>
    </source>
</evidence>
<comment type="caution">
    <text evidence="3">The sequence shown here is derived from an EMBL/GenBank/DDBJ whole genome shotgun (WGS) entry which is preliminary data.</text>
</comment>
<dbReference type="GO" id="GO:0090110">
    <property type="term" value="P:COPII-coated vesicle cargo loading"/>
    <property type="evidence" value="ECO:0007669"/>
    <property type="project" value="TreeGrafter"/>
</dbReference>
<feature type="domain" description="Retrovirus-related Pol polyprotein from transposon TNT 1-94-like beta-barrel" evidence="2">
    <location>
        <begin position="344"/>
        <end position="388"/>
    </location>
</feature>
<proteinExistence type="predicted"/>
<name>A0A6A2ZH30_HIBSY</name>
<organism evidence="3 4">
    <name type="scientific">Hibiscus syriacus</name>
    <name type="common">Rose of Sharon</name>
    <dbReference type="NCBI Taxonomy" id="106335"/>
    <lineage>
        <taxon>Eukaryota</taxon>
        <taxon>Viridiplantae</taxon>
        <taxon>Streptophyta</taxon>
        <taxon>Embryophyta</taxon>
        <taxon>Tracheophyta</taxon>
        <taxon>Spermatophyta</taxon>
        <taxon>Magnoliopsida</taxon>
        <taxon>eudicotyledons</taxon>
        <taxon>Gunneridae</taxon>
        <taxon>Pentapetalae</taxon>
        <taxon>rosids</taxon>
        <taxon>malvids</taxon>
        <taxon>Malvales</taxon>
        <taxon>Malvaceae</taxon>
        <taxon>Malvoideae</taxon>
        <taxon>Hibiscus</taxon>
    </lineage>
</organism>
<feature type="compositionally biased region" description="Low complexity" evidence="1">
    <location>
        <begin position="56"/>
        <end position="73"/>
    </location>
</feature>
<feature type="compositionally biased region" description="Low complexity" evidence="1">
    <location>
        <begin position="15"/>
        <end position="25"/>
    </location>
</feature>
<dbReference type="Gene3D" id="3.40.50.410">
    <property type="entry name" value="von Willebrand factor, type A domain"/>
    <property type="match status" value="1"/>
</dbReference>
<evidence type="ECO:0000256" key="1">
    <source>
        <dbReference type="SAM" id="MobiDB-lite"/>
    </source>
</evidence>
<dbReference type="InterPro" id="IPR050550">
    <property type="entry name" value="SEC23_SEC24_subfamily"/>
</dbReference>
<dbReference type="Pfam" id="PF22936">
    <property type="entry name" value="Pol_BBD"/>
    <property type="match status" value="1"/>
</dbReference>
<accession>A0A6A2ZH30</accession>
<dbReference type="InterPro" id="IPR036174">
    <property type="entry name" value="Znf_Sec23_Sec24_sf"/>
</dbReference>
<dbReference type="GO" id="GO:0000149">
    <property type="term" value="F:SNARE binding"/>
    <property type="evidence" value="ECO:0007669"/>
    <property type="project" value="TreeGrafter"/>
</dbReference>
<sequence length="430" mass="46142">MGTENPGQPNFPMRPSSTPFASAPPTVRPFSSYGPVTGSESSNFRPTPLGAPPNMTSFSTPGPSPPGRFSDPSVPSPPIKSVPPYGVPYQQFPTHPFPSATQIPPNRAPLVGQPPFQPPASQVSVPPPFFRPHTQVPLVPMGSPPQNKKFPPCSMNVPQPPSDLSISGPRPNFQPPFPGYPNKQPAVSQAPPPFPTLQGSFMPPRAMPSPFPNQQGSYGPPPPVASNLGYQSRDQMQHPGSAPPIGVPGEYFANFDSTGRRIDLDQRSELIKGSVEFVAPTEYMVRPPMPPLYFFLIDVSISAVRSGMIEMMSATSSTTLEITSNPKKFYGSAAQSEGNLVMKEPEAVKTADGSLCKIEGHGTVILNDKIVLKNVLFVPNLACNLVSELNSKKMIGKASLQNSLYILPASTKTEISKSFTALEKIDNVML</sequence>
<keyword evidence="4" id="KW-1185">Reference proteome</keyword>
<dbReference type="PANTHER" id="PTHR13803:SF39">
    <property type="entry name" value="SECRETORY 24AB, ISOFORM A"/>
    <property type="match status" value="1"/>
</dbReference>
<dbReference type="EMBL" id="VEPZ02001155">
    <property type="protein sequence ID" value="KAE8690275.1"/>
    <property type="molecule type" value="Genomic_DNA"/>
</dbReference>
<dbReference type="GO" id="GO:0008270">
    <property type="term" value="F:zinc ion binding"/>
    <property type="evidence" value="ECO:0007669"/>
    <property type="project" value="InterPro"/>
</dbReference>
<gene>
    <name evidence="3" type="ORF">F3Y22_tig00110903pilonHSYRG00013</name>
</gene>
<dbReference type="InterPro" id="IPR036465">
    <property type="entry name" value="vWFA_dom_sf"/>
</dbReference>
<dbReference type="GO" id="GO:0070971">
    <property type="term" value="C:endoplasmic reticulum exit site"/>
    <property type="evidence" value="ECO:0007669"/>
    <property type="project" value="TreeGrafter"/>
</dbReference>
<protein>
    <submittedName>
        <fullName evidence="3">Detected protein of confused Function</fullName>
    </submittedName>
</protein>
<dbReference type="GO" id="GO:0006886">
    <property type="term" value="P:intracellular protein transport"/>
    <property type="evidence" value="ECO:0007669"/>
    <property type="project" value="InterPro"/>
</dbReference>
<dbReference type="SUPFAM" id="SSF82919">
    <property type="entry name" value="Zn-finger domain of Sec23/24"/>
    <property type="match status" value="1"/>
</dbReference>
<evidence type="ECO:0000313" key="3">
    <source>
        <dbReference type="EMBL" id="KAE8690275.1"/>
    </source>
</evidence>
<dbReference type="Proteomes" id="UP000436088">
    <property type="component" value="Unassembled WGS sequence"/>
</dbReference>